<sequence>MKIYLIFSSRGAQLNHSQAPLKVLNQNTGETLNSLGLCDCLLHNLEFKCTPQNFDHAMEINSVSVWCFNKPQHNLIRGFNALRMKFGMLPIIQNIIANRKHCDGYQKSSQAMKIELDSTLTQCAITELWFLFTLNYCGVECFWQLRMRKQQTDVVNYAKIDDEQLRKTEFKLDKKQEVFMEFQTKPHHHLSQ</sequence>
<evidence type="ECO:0000313" key="2">
    <source>
        <dbReference type="Proteomes" id="UP000183832"/>
    </source>
</evidence>
<protein>
    <submittedName>
        <fullName evidence="1">CLUMA_CG005255, isoform A</fullName>
    </submittedName>
</protein>
<gene>
    <name evidence="1" type="ORF">CLUMA_CG005255</name>
</gene>
<evidence type="ECO:0000313" key="1">
    <source>
        <dbReference type="EMBL" id="CRK91601.1"/>
    </source>
</evidence>
<dbReference type="AlphaFoldDB" id="A0A1J1HZP1"/>
<dbReference type="Proteomes" id="UP000183832">
    <property type="component" value="Unassembled WGS sequence"/>
</dbReference>
<proteinExistence type="predicted"/>
<name>A0A1J1HZP1_9DIPT</name>
<keyword evidence="2" id="KW-1185">Reference proteome</keyword>
<dbReference type="EMBL" id="CVRI01000021">
    <property type="protein sequence ID" value="CRK91601.1"/>
    <property type="molecule type" value="Genomic_DNA"/>
</dbReference>
<reference evidence="1 2" key="1">
    <citation type="submission" date="2015-04" db="EMBL/GenBank/DDBJ databases">
        <authorList>
            <person name="Syromyatnikov M.Y."/>
            <person name="Popov V.N."/>
        </authorList>
    </citation>
    <scope>NUCLEOTIDE SEQUENCE [LARGE SCALE GENOMIC DNA]</scope>
</reference>
<accession>A0A1J1HZP1</accession>
<organism evidence="1 2">
    <name type="scientific">Clunio marinus</name>
    <dbReference type="NCBI Taxonomy" id="568069"/>
    <lineage>
        <taxon>Eukaryota</taxon>
        <taxon>Metazoa</taxon>
        <taxon>Ecdysozoa</taxon>
        <taxon>Arthropoda</taxon>
        <taxon>Hexapoda</taxon>
        <taxon>Insecta</taxon>
        <taxon>Pterygota</taxon>
        <taxon>Neoptera</taxon>
        <taxon>Endopterygota</taxon>
        <taxon>Diptera</taxon>
        <taxon>Nematocera</taxon>
        <taxon>Chironomoidea</taxon>
        <taxon>Chironomidae</taxon>
        <taxon>Clunio</taxon>
    </lineage>
</organism>